<name>A0A2L1CCN5_METMI</name>
<proteinExistence type="inferred from homology"/>
<dbReference type="Proteomes" id="UP000567099">
    <property type="component" value="Unassembled WGS sequence"/>
</dbReference>
<dbReference type="InterPro" id="IPR037456">
    <property type="entry name" value="MA1715-like"/>
</dbReference>
<evidence type="ECO:0000256" key="1">
    <source>
        <dbReference type="HAMAP-Rule" id="MF_01079"/>
    </source>
</evidence>
<sequence>MKFFQEKISIKETNILLKVDNPKFFKMAKNTIINERLNLENYILRNPIFLTSYSPVEVPDNAPEIIKLMAEAGFNADVGPMAAVAGTFSQLIVENLIENDCKNAISENGGDICLKCEMDTTVGLYAGNSSLSGNLGFKLKKEKMKNGYGICTSSGTVGHSVSLGNADSVTVFSKSAIIADAVATSIGNFAVGNAVDAINNCLEKAETISKIDGVFVVFGEHAGKIGKIPQLIKTDKKEVLGNVFEMV</sequence>
<dbReference type="SUPFAM" id="SSF143631">
    <property type="entry name" value="ApbE-like"/>
    <property type="match status" value="1"/>
</dbReference>
<dbReference type="Gene3D" id="3.10.520.10">
    <property type="entry name" value="ApbE-like domains"/>
    <property type="match status" value="1"/>
</dbReference>
<dbReference type="KEGG" id="mmad:MMJJ_16090"/>
<evidence type="ECO:0000313" key="5">
    <source>
        <dbReference type="Proteomes" id="UP000239462"/>
    </source>
</evidence>
<dbReference type="Proteomes" id="UP000590564">
    <property type="component" value="Unassembled WGS sequence"/>
</dbReference>
<dbReference type="EMBL" id="JACDUO010000001">
    <property type="protein sequence ID" value="MBA2863492.1"/>
    <property type="molecule type" value="Genomic_DNA"/>
</dbReference>
<dbReference type="InterPro" id="IPR003374">
    <property type="entry name" value="ApbE-like_sf"/>
</dbReference>
<dbReference type="InterPro" id="IPR007183">
    <property type="entry name" value="UPF0280"/>
</dbReference>
<dbReference type="PIRSF" id="PIRSF006421">
    <property type="entry name" value="UCP006421"/>
    <property type="match status" value="1"/>
</dbReference>
<accession>A0A2L1CCN5</accession>
<evidence type="ECO:0000313" key="2">
    <source>
        <dbReference type="EMBL" id="AVB76980.1"/>
    </source>
</evidence>
<dbReference type="EMBL" id="JACHED010000001">
    <property type="protein sequence ID" value="MBB6496504.1"/>
    <property type="molecule type" value="Genomic_DNA"/>
</dbReference>
<dbReference type="EMBL" id="CP026606">
    <property type="protein sequence ID" value="AVB76980.1"/>
    <property type="molecule type" value="Genomic_DNA"/>
</dbReference>
<dbReference type="RefSeq" id="WP_104838360.1">
    <property type="nucleotide sequence ID" value="NZ_CP026606.1"/>
</dbReference>
<dbReference type="AlphaFoldDB" id="A0A2L1CCN5"/>
<dbReference type="HAMAP" id="MF_01079">
    <property type="entry name" value="UPF0280"/>
    <property type="match status" value="1"/>
</dbReference>
<evidence type="ECO:0000313" key="6">
    <source>
        <dbReference type="Proteomes" id="UP000567099"/>
    </source>
</evidence>
<reference evidence="3 6" key="3">
    <citation type="submission" date="2020-07" db="EMBL/GenBank/DDBJ databases">
        <title>Genomic Encyclopedia of Type Strains, Phase IV (KMG-V): Genome sequencing to study the core and pangenomes of soil and plant-associated prokaryotes.</title>
        <authorList>
            <person name="Whitman W."/>
        </authorList>
    </citation>
    <scope>NUCLEOTIDE SEQUENCE [LARGE SCALE GENOMIC DNA]</scope>
    <source>
        <strain evidence="3 6">C13</strain>
        <strain evidence="4 7">D1</strain>
    </source>
</reference>
<dbReference type="Proteomes" id="UP000239462">
    <property type="component" value="Chromosome"/>
</dbReference>
<evidence type="ECO:0000313" key="7">
    <source>
        <dbReference type="Proteomes" id="UP000590564"/>
    </source>
</evidence>
<dbReference type="NCBIfam" id="NF003321">
    <property type="entry name" value="PRK04334.1-1"/>
    <property type="match status" value="1"/>
</dbReference>
<evidence type="ECO:0000313" key="4">
    <source>
        <dbReference type="EMBL" id="MBB6496504.1"/>
    </source>
</evidence>
<evidence type="ECO:0000313" key="3">
    <source>
        <dbReference type="EMBL" id="MBA2863492.1"/>
    </source>
</evidence>
<organism evidence="2 5">
    <name type="scientific">Methanococcus maripaludis</name>
    <name type="common">Methanococcus deltae</name>
    <dbReference type="NCBI Taxonomy" id="39152"/>
    <lineage>
        <taxon>Archaea</taxon>
        <taxon>Methanobacteriati</taxon>
        <taxon>Methanobacteriota</taxon>
        <taxon>Methanomada group</taxon>
        <taxon>Methanococci</taxon>
        <taxon>Methanococcales</taxon>
        <taxon>Methanococcaceae</taxon>
        <taxon>Methanococcus</taxon>
    </lineage>
</organism>
<reference evidence="5" key="1">
    <citation type="journal article" date="2018" name="Genome Announc.">
        <title>Complete Genome Sequence of the Methanococcus maripaludis Type Strain JJ (DSM 2067), a Model for Selenoprotein Synthesis in Archaea.</title>
        <authorList>
            <person name="Poehlein A."/>
            <person name="Heym D."/>
            <person name="Quitzke V."/>
            <person name="Fersch J."/>
            <person name="Daniel R."/>
            <person name="Rother M."/>
        </authorList>
    </citation>
    <scope>NUCLEOTIDE SEQUENCE [LARGE SCALE GENOMIC DNA]</scope>
    <source>
        <strain evidence="5">DSM 2067</strain>
    </source>
</reference>
<comment type="similarity">
    <text evidence="1">Belongs to the UPF0280 family.</text>
</comment>
<reference evidence="2" key="2">
    <citation type="submission" date="2018-02" db="EMBL/GenBank/DDBJ databases">
        <title>Complete genome sequence of the Methanococcus maripaludis type strain JJ (DSM 2067), a model for selenoprotein synthesis in Archaea.</title>
        <authorList>
            <person name="Poehlein A."/>
            <person name="Heym D."/>
            <person name="Quitzke V."/>
            <person name="Fersch J."/>
            <person name="Daniel R."/>
            <person name="Rother M."/>
        </authorList>
    </citation>
    <scope>NUCLEOTIDE SEQUENCE [LARGE SCALE GENOMIC DNA]</scope>
    <source>
        <strain evidence="2">DSM 2067</strain>
    </source>
</reference>
<protein>
    <recommendedName>
        <fullName evidence="1">UPF0280 protein HNP94_000492</fullName>
    </recommendedName>
</protein>
<dbReference type="GeneID" id="36102693"/>
<gene>
    <name evidence="3" type="ORF">HNP94_000492</name>
    <name evidence="4" type="ORF">HNP96_000525</name>
    <name evidence="2" type="ORF">MMJJ_16090</name>
</gene>